<evidence type="ECO:0000256" key="1">
    <source>
        <dbReference type="SAM" id="Phobius"/>
    </source>
</evidence>
<dbReference type="RefSeq" id="WP_157746358.1">
    <property type="nucleotide sequence ID" value="NZ_LT607754.1"/>
</dbReference>
<reference evidence="3" key="1">
    <citation type="submission" date="2016-06" db="EMBL/GenBank/DDBJ databases">
        <authorList>
            <person name="Varghese N."/>
            <person name="Submissions Spin"/>
        </authorList>
    </citation>
    <scope>NUCLEOTIDE SEQUENCE [LARGE SCALE GENOMIC DNA]</scope>
    <source>
        <strain evidence="3">DSM 43819</strain>
    </source>
</reference>
<dbReference type="PANTHER" id="PTHR36840:SF1">
    <property type="entry name" value="BLL5714 PROTEIN"/>
    <property type="match status" value="1"/>
</dbReference>
<feature type="transmembrane region" description="Helical" evidence="1">
    <location>
        <begin position="46"/>
        <end position="69"/>
    </location>
</feature>
<keyword evidence="3" id="KW-1185">Reference proteome</keyword>
<feature type="transmembrane region" description="Helical" evidence="1">
    <location>
        <begin position="137"/>
        <end position="165"/>
    </location>
</feature>
<feature type="transmembrane region" description="Helical" evidence="1">
    <location>
        <begin position="225"/>
        <end position="246"/>
    </location>
</feature>
<evidence type="ECO:0000313" key="3">
    <source>
        <dbReference type="Proteomes" id="UP000198221"/>
    </source>
</evidence>
<feature type="transmembrane region" description="Helical" evidence="1">
    <location>
        <begin position="301"/>
        <end position="321"/>
    </location>
</feature>
<dbReference type="Proteomes" id="UP000198221">
    <property type="component" value="Chromosome I"/>
</dbReference>
<feature type="transmembrane region" description="Helical" evidence="1">
    <location>
        <begin position="104"/>
        <end position="125"/>
    </location>
</feature>
<feature type="transmembrane region" description="Helical" evidence="1">
    <location>
        <begin position="200"/>
        <end position="219"/>
    </location>
</feature>
<dbReference type="EMBL" id="LT607754">
    <property type="protein sequence ID" value="SCG59793.1"/>
    <property type="molecule type" value="Genomic_DNA"/>
</dbReference>
<keyword evidence="1" id="KW-1133">Transmembrane helix</keyword>
<keyword evidence="1" id="KW-0472">Membrane</keyword>
<protein>
    <submittedName>
        <fullName evidence="2">Low temperature requirement protein LtrA</fullName>
    </submittedName>
</protein>
<feature type="transmembrane region" description="Helical" evidence="1">
    <location>
        <begin position="171"/>
        <end position="188"/>
    </location>
</feature>
<dbReference type="Pfam" id="PF06772">
    <property type="entry name" value="LtrA"/>
    <property type="match status" value="1"/>
</dbReference>
<feature type="transmembrane region" description="Helical" evidence="1">
    <location>
        <begin position="81"/>
        <end position="98"/>
    </location>
</feature>
<accession>A0A1C5INR8</accession>
<dbReference type="OrthoDB" id="7698234at2"/>
<proteinExistence type="predicted"/>
<feature type="transmembrane region" description="Helical" evidence="1">
    <location>
        <begin position="267"/>
        <end position="295"/>
    </location>
</feature>
<feature type="transmembrane region" description="Helical" evidence="1">
    <location>
        <begin position="356"/>
        <end position="374"/>
    </location>
</feature>
<evidence type="ECO:0000313" key="2">
    <source>
        <dbReference type="EMBL" id="SCG59793.1"/>
    </source>
</evidence>
<name>A0A1C5INR8_9ACTN</name>
<organism evidence="2 3">
    <name type="scientific">Micromonospora inositola</name>
    <dbReference type="NCBI Taxonomy" id="47865"/>
    <lineage>
        <taxon>Bacteria</taxon>
        <taxon>Bacillati</taxon>
        <taxon>Actinomycetota</taxon>
        <taxon>Actinomycetes</taxon>
        <taxon>Micromonosporales</taxon>
        <taxon>Micromonosporaceae</taxon>
        <taxon>Micromonospora</taxon>
    </lineage>
</organism>
<keyword evidence="1" id="KW-0812">Transmembrane</keyword>
<gene>
    <name evidence="2" type="ORF">GA0070613_3151</name>
</gene>
<dbReference type="InterPro" id="IPR010640">
    <property type="entry name" value="Low_temperature_requirement_A"/>
</dbReference>
<dbReference type="AlphaFoldDB" id="A0A1C5INR8"/>
<sequence length="386" mass="40672">MPSEPHDRNADTDVAERATPVELFFDVVFVLTVTQLANLLETNLNWAGVGQTVMILGLLWYLYSAYAWLTNHVPPRRPTRKLLLFGGMAGFLLTAVAIPDAFTGSGLLFGIGYLIVVTVHVSQFAKSTARAAVRRFAPYNLGGAALILAAGLLTGPVVPVLWVAAIFTQTVLPYLLPGHSWLAAAASFHIRPAHFVERHGLLVIVALGETVVAIGMGARVDHLDLGVAGAVVMALALPATLWWTYFTDTAAGEAALDRADQAARSRLSARVYVLNHFALLLGIIATATGLHAVVAHPDTPAGWPAALALTAGVALFLAAIADLRHSLDVGRTTSRVVTAALVLASTPLGATVNSALHLGVVIILMVVMLLIDGYRPGAPLSHAAHT</sequence>
<dbReference type="PANTHER" id="PTHR36840">
    <property type="entry name" value="BLL5714 PROTEIN"/>
    <property type="match status" value="1"/>
</dbReference>